<dbReference type="Pfam" id="PF05107">
    <property type="entry name" value="Cas_Cas7"/>
    <property type="match status" value="1"/>
</dbReference>
<accession>A0ABS6K2Y5</accession>
<sequence>MNNSEILFLYDAKLTNPNGDPDEENRPRMDYERGINMVSDLRLKRYVRDYLADQGYPLFVQKMDGSPVTAETRIKKLGTSNDQEILDQLIDVRLFGATMPIAKDNKQFIGPVQFNWGYSLNTVKVLESSITSTFASSDNNKQGAIGKDFRVAYSFIAFSGVISANRGKATSLKEEDIAELDRALRYAIPLQVTRSKIGQYPRLYLRVEYKSDMTILGDMRDYISLKEKTEDIRDISETALEVGKLVDFLKENIGKIDSIHYFCDSKCILLNHDVEVTFQQAFDGFTLIEVE</sequence>
<comment type="caution">
    <text evidence="1">The sequence shown here is derived from an EMBL/GenBank/DDBJ whole genome shotgun (WGS) entry which is preliminary data.</text>
</comment>
<dbReference type="InterPro" id="IPR006482">
    <property type="entry name" value="Cas7_Csh2/Csh2"/>
</dbReference>
<evidence type="ECO:0000313" key="2">
    <source>
        <dbReference type="Proteomes" id="UP001314681"/>
    </source>
</evidence>
<dbReference type="Proteomes" id="UP001314681">
    <property type="component" value="Unassembled WGS sequence"/>
</dbReference>
<keyword evidence="2" id="KW-1185">Reference proteome</keyword>
<dbReference type="NCBIfam" id="TIGR01595">
    <property type="entry name" value="cas_CT1132"/>
    <property type="match status" value="1"/>
</dbReference>
<dbReference type="RefSeq" id="WP_158352618.1">
    <property type="nucleotide sequence ID" value="NZ_JAHQCX010000001.1"/>
</dbReference>
<name>A0ABS6K2Y5_9FIRM</name>
<dbReference type="EMBL" id="JAHQCX010000001">
    <property type="protein sequence ID" value="MBU9724872.1"/>
    <property type="molecule type" value="Genomic_DNA"/>
</dbReference>
<dbReference type="InterPro" id="IPR013419">
    <property type="entry name" value="CRISPR-assoc_prot_Cas7/Csh2"/>
</dbReference>
<dbReference type="NCBIfam" id="TIGR02590">
    <property type="entry name" value="cas_Csh2"/>
    <property type="match status" value="1"/>
</dbReference>
<reference evidence="1 2" key="1">
    <citation type="submission" date="2021-06" db="EMBL/GenBank/DDBJ databases">
        <title>Description of novel taxa of the family Lachnospiraceae.</title>
        <authorList>
            <person name="Chaplin A.V."/>
            <person name="Sokolova S.R."/>
            <person name="Pikina A.P."/>
            <person name="Korzhanova M."/>
            <person name="Belova V."/>
            <person name="Korostin D."/>
            <person name="Efimov B.A."/>
        </authorList>
    </citation>
    <scope>NUCLEOTIDE SEQUENCE [LARGE SCALE GENOMIC DNA]</scope>
    <source>
        <strain evidence="1 2">ASD4241</strain>
    </source>
</reference>
<protein>
    <submittedName>
        <fullName evidence="1">Type I-B CRISPR-associated protein Cas7/Csh2</fullName>
    </submittedName>
</protein>
<proteinExistence type="predicted"/>
<evidence type="ECO:0000313" key="1">
    <source>
        <dbReference type="EMBL" id="MBU9724872.1"/>
    </source>
</evidence>
<organism evidence="1 2">
    <name type="scientific">Diplocloster modestus</name>
    <dbReference type="NCBI Taxonomy" id="2850322"/>
    <lineage>
        <taxon>Bacteria</taxon>
        <taxon>Bacillati</taxon>
        <taxon>Bacillota</taxon>
        <taxon>Clostridia</taxon>
        <taxon>Lachnospirales</taxon>
        <taxon>Lachnospiraceae</taxon>
        <taxon>Diplocloster</taxon>
    </lineage>
</organism>
<gene>
    <name evidence="1" type="primary">cas7b</name>
    <name evidence="1" type="ORF">KTH90_02470</name>
</gene>